<comment type="caution">
    <text evidence="2">The sequence shown here is derived from an EMBL/GenBank/DDBJ whole genome shotgun (WGS) entry which is preliminary data.</text>
</comment>
<proteinExistence type="predicted"/>
<evidence type="ECO:0000313" key="2">
    <source>
        <dbReference type="EMBL" id="KAK4012414.1"/>
    </source>
</evidence>
<reference evidence="2 3" key="1">
    <citation type="journal article" date="2023" name="Nucleic Acids Res.">
        <title>The hologenome of Daphnia magna reveals possible DNA methylation and microbiome-mediated evolution of the host genome.</title>
        <authorList>
            <person name="Chaturvedi A."/>
            <person name="Li X."/>
            <person name="Dhandapani V."/>
            <person name="Marshall H."/>
            <person name="Kissane S."/>
            <person name="Cuenca-Cambronero M."/>
            <person name="Asole G."/>
            <person name="Calvet F."/>
            <person name="Ruiz-Romero M."/>
            <person name="Marangio P."/>
            <person name="Guigo R."/>
            <person name="Rago D."/>
            <person name="Mirbahai L."/>
            <person name="Eastwood N."/>
            <person name="Colbourne J.K."/>
            <person name="Zhou J."/>
            <person name="Mallon E."/>
            <person name="Orsini L."/>
        </authorList>
    </citation>
    <scope>NUCLEOTIDE SEQUENCE [LARGE SCALE GENOMIC DNA]</scope>
    <source>
        <strain evidence="2">LRV0_1</strain>
    </source>
</reference>
<keyword evidence="1" id="KW-1133">Transmembrane helix</keyword>
<feature type="transmembrane region" description="Helical" evidence="1">
    <location>
        <begin position="39"/>
        <end position="58"/>
    </location>
</feature>
<dbReference type="EMBL" id="JAOYFB010000003">
    <property type="protein sequence ID" value="KAK4012414.1"/>
    <property type="molecule type" value="Genomic_DNA"/>
</dbReference>
<accession>A0ABQ9ZJ07</accession>
<keyword evidence="1" id="KW-0472">Membrane</keyword>
<name>A0ABQ9ZJ07_9CRUS</name>
<protein>
    <submittedName>
        <fullName evidence="2">Uncharacterized protein</fullName>
    </submittedName>
</protein>
<sequence length="198" mass="22298">MRIPKLKNLFLVLNITITYEAVANKPIQNRLDPVEFALYLAIHLTTLLNNVWNLTFLLRKRRPKLKWRTMQLSRCVTRVYHGSSNGRSSEAEPDGAAISSYWGPTATSRRFAGRCCNTTKRTSGSALYSSRECSTTFFRYGVSMARANRTELWYVATLVGDPCHKLFPHLVVFGVELNGGSKSAETRGILFGVRFGQA</sequence>
<evidence type="ECO:0000313" key="3">
    <source>
        <dbReference type="Proteomes" id="UP001234178"/>
    </source>
</evidence>
<organism evidence="2 3">
    <name type="scientific">Daphnia magna</name>
    <dbReference type="NCBI Taxonomy" id="35525"/>
    <lineage>
        <taxon>Eukaryota</taxon>
        <taxon>Metazoa</taxon>
        <taxon>Ecdysozoa</taxon>
        <taxon>Arthropoda</taxon>
        <taxon>Crustacea</taxon>
        <taxon>Branchiopoda</taxon>
        <taxon>Diplostraca</taxon>
        <taxon>Cladocera</taxon>
        <taxon>Anomopoda</taxon>
        <taxon>Daphniidae</taxon>
        <taxon>Daphnia</taxon>
    </lineage>
</organism>
<dbReference type="Proteomes" id="UP001234178">
    <property type="component" value="Unassembled WGS sequence"/>
</dbReference>
<keyword evidence="3" id="KW-1185">Reference proteome</keyword>
<gene>
    <name evidence="2" type="ORF">OUZ56_021513</name>
</gene>
<evidence type="ECO:0000256" key="1">
    <source>
        <dbReference type="SAM" id="Phobius"/>
    </source>
</evidence>
<keyword evidence="1" id="KW-0812">Transmembrane</keyword>